<evidence type="ECO:0000313" key="3">
    <source>
        <dbReference type="Proteomes" id="UP001183881"/>
    </source>
</evidence>
<dbReference type="EMBL" id="JAVRFA010000008">
    <property type="protein sequence ID" value="MDT0395087.1"/>
    <property type="molecule type" value="Genomic_DNA"/>
</dbReference>
<gene>
    <name evidence="2" type="ORF">RM705_10280</name>
</gene>
<evidence type="ECO:0000259" key="1">
    <source>
        <dbReference type="Pfam" id="PF00583"/>
    </source>
</evidence>
<comment type="caution">
    <text evidence="2">The sequence shown here is derived from an EMBL/GenBank/DDBJ whole genome shotgun (WGS) entry which is preliminary data.</text>
</comment>
<dbReference type="InterPro" id="IPR000182">
    <property type="entry name" value="GNAT_dom"/>
</dbReference>
<dbReference type="SUPFAM" id="SSF55729">
    <property type="entry name" value="Acyl-CoA N-acyltransferases (Nat)"/>
    <property type="match status" value="1"/>
</dbReference>
<accession>A0ABU2PSE2</accession>
<feature type="domain" description="N-acetyltransferase" evidence="1">
    <location>
        <begin position="313"/>
        <end position="399"/>
    </location>
</feature>
<evidence type="ECO:0000313" key="2">
    <source>
        <dbReference type="EMBL" id="MDT0395087.1"/>
    </source>
</evidence>
<dbReference type="Proteomes" id="UP001183881">
    <property type="component" value="Unassembled WGS sequence"/>
</dbReference>
<dbReference type="RefSeq" id="WP_311643116.1">
    <property type="nucleotide sequence ID" value="NZ_JAVRFA010000008.1"/>
</dbReference>
<sequence length="431" mass="49009">MTERTTYLDPDPRDWRSRKIRVRPHRWYATVELDRDGYVDTATSQGHDPELPAAYSEAVVRARDAYIDRIWYDGYSGDFSWGNGPRWVTLFVPFPHVQATVEALRSAELDHDYSRFHALADSLALPVDDWLAPGERELIRGIDFDPPPGAFLRFLRGKAMKCGVRLNGRATAGSVWIRPTLSPFEKQIREKFPERYPGWVDRWTGYVEPEDAYFRPWVGGRDQNLSYGAKPVQFRAVETPNGGDCPCGMNLRDNGKEHTTHHAAWAFGIRAPKSLMWLSSVAVVTSQSPIAWRKLVYQVARMPQKENHYDFNSWSHLDEPEETPDNVRAYLLKSNDYVIGYLAANDASQHGHWDLIQGSPPSDEDDTTLRPRIILIWVADVYRHQGVGAALVQALADDFGCHVADVSWSTPISDAGQRLARRLSPDGIWFS</sequence>
<keyword evidence="3" id="KW-1185">Reference proteome</keyword>
<dbReference type="Pfam" id="PF00583">
    <property type="entry name" value="Acetyltransf_1"/>
    <property type="match status" value="1"/>
</dbReference>
<reference evidence="3" key="1">
    <citation type="submission" date="2023-07" db="EMBL/GenBank/DDBJ databases">
        <title>30 novel species of actinomycetes from the DSMZ collection.</title>
        <authorList>
            <person name="Nouioui I."/>
        </authorList>
    </citation>
    <scope>NUCLEOTIDE SEQUENCE [LARGE SCALE GENOMIC DNA]</scope>
    <source>
        <strain evidence="3">DSM 41636</strain>
    </source>
</reference>
<organism evidence="2 3">
    <name type="scientific">Streptomyces edwardsiae</name>
    <dbReference type="NCBI Taxonomy" id="3075527"/>
    <lineage>
        <taxon>Bacteria</taxon>
        <taxon>Bacillati</taxon>
        <taxon>Actinomycetota</taxon>
        <taxon>Actinomycetes</taxon>
        <taxon>Kitasatosporales</taxon>
        <taxon>Streptomycetaceae</taxon>
        <taxon>Streptomyces</taxon>
    </lineage>
</organism>
<proteinExistence type="predicted"/>
<protein>
    <recommendedName>
        <fullName evidence="1">N-acetyltransferase domain-containing protein</fullName>
    </recommendedName>
</protein>
<dbReference type="InterPro" id="IPR016181">
    <property type="entry name" value="Acyl_CoA_acyltransferase"/>
</dbReference>
<name>A0ABU2PSE2_9ACTN</name>